<protein>
    <submittedName>
        <fullName evidence="5 6">Uncharacterized protein LOC125780259</fullName>
    </submittedName>
</protein>
<evidence type="ECO:0000313" key="6">
    <source>
        <dbReference type="RefSeq" id="XP_049318154.1"/>
    </source>
</evidence>
<dbReference type="Pfam" id="PF12259">
    <property type="entry name" value="Baculo_F"/>
    <property type="match status" value="1"/>
</dbReference>
<reference evidence="4 5" key="1">
    <citation type="submission" date="2025-05" db="UniProtKB">
        <authorList>
            <consortium name="RefSeq"/>
        </authorList>
    </citation>
    <scope>NUCLEOTIDE SEQUENCE [LARGE SCALE GENOMIC DNA]</scope>
    <source>
        <tissue evidence="5 6">Adult</tissue>
    </source>
</reference>
<gene>
    <name evidence="5 6" type="primary">LOC125780259</name>
</gene>
<dbReference type="Proteomes" id="UP001652620">
    <property type="component" value="Chromosome 1"/>
</dbReference>
<dbReference type="InterPro" id="IPR040676">
    <property type="entry name" value="DUF5641"/>
</dbReference>
<keyword evidence="4" id="KW-1185">Reference proteome</keyword>
<dbReference type="InterPro" id="IPR041588">
    <property type="entry name" value="Integrase_H2C2"/>
</dbReference>
<dbReference type="PROSITE" id="PS50994">
    <property type="entry name" value="INTEGRASE"/>
    <property type="match status" value="1"/>
</dbReference>
<dbReference type="InterPro" id="IPR022048">
    <property type="entry name" value="Envelope_fusion-like"/>
</dbReference>
<dbReference type="Pfam" id="PF05380">
    <property type="entry name" value="Peptidase_A17"/>
    <property type="match status" value="1"/>
</dbReference>
<keyword evidence="1" id="KW-0175">Coiled coil</keyword>
<evidence type="ECO:0000313" key="4">
    <source>
        <dbReference type="Proteomes" id="UP001652620"/>
    </source>
</evidence>
<dbReference type="SUPFAM" id="SSF56672">
    <property type="entry name" value="DNA/RNA polymerases"/>
    <property type="match status" value="1"/>
</dbReference>
<keyword evidence="2" id="KW-0472">Membrane</keyword>
<feature type="domain" description="Integrase catalytic" evidence="3">
    <location>
        <begin position="1066"/>
        <end position="1258"/>
    </location>
</feature>
<dbReference type="Pfam" id="PF17921">
    <property type="entry name" value="Integrase_H2C2"/>
    <property type="match status" value="1"/>
</dbReference>
<dbReference type="Gene3D" id="3.30.420.10">
    <property type="entry name" value="Ribonuclease H-like superfamily/Ribonuclease H"/>
    <property type="match status" value="1"/>
</dbReference>
<dbReference type="InterPro" id="IPR012337">
    <property type="entry name" value="RNaseH-like_sf"/>
</dbReference>
<keyword evidence="2" id="KW-0812">Transmembrane</keyword>
<dbReference type="Gene3D" id="3.30.70.270">
    <property type="match status" value="1"/>
</dbReference>
<dbReference type="InterPro" id="IPR001584">
    <property type="entry name" value="Integrase_cat-core"/>
</dbReference>
<sequence length="1964" mass="226888">MQESQRYLSRGENSQQQNKFYNSATETNKSLGKTSFRQSCKSCQMQGHDILRCDKFQKLNVERRLEVVRKNQLCFRCLGQHTTKSCFRTWKCMVCDKSHNTLLHEDKPSQKISSNMAKQKGEDTFLATAIIKVITPKGELELRALIDSGSQKTLISEEGVQMLGLPKIKVTTEISGVSAECVEVSRHKVRLEIKPRFNSKFLAETEALVLSKLHKALPIKKFEKKAYIWKNKLLADPNFNKPSRIDVVIGADLYPKIMKKGIIKADGLLGQATMLGWIVSGNIERSRSNEIVAAMTTFKLDDLERFWEMEKGEEEPTPEDTICEQNFIKTTTRDSTDGRFIVAIPFKKEKKLGESRKTAVARLMSMDRKFEARKDLKDDYTEFMREYQKMGHMKEVEKIGQGKYYLPHQAVIKKESTTTKLRVVFDASAKTTNGHSLNDVMLIGPRLQKDIVDIIVKWRMWRYVMTADVEKMYRQIKVREEDQEYQYILWRENPQEKIKEFKLSTVTYGTAAPFLAVRTLQEIGNIYCKDNKNVHDVINNDFYMDDLMTGGHTIQECKELREKLIQALQSAGFHLRKWLSNSSEIIDNLTREDNEIIQIEETDSVKTLGLQWEPKRDLFKFKVAAQQEEKITKRTILSQLAKIFDPLGWLAPVTIVGRCFMQKLWSTGGSWDESLNKELEEEWLKFAKQLDILDKITIPRWIGTNNTTSLELHAFGDASDKAYAAVIYAKVGQQVTLLLAKSKVNPIKNRKTIPKLELCGAHLLANILKRVKKTLNLQCKIYAWSDSMVTLAWIQNKNNKEKFVRTRVNDINEMIPEAEWKYVKSSENPADIASRGTSPEKLLQHSLWWQGPSWLQLNTDHWPERVEEKIVTTTTITEKKGFFSILQKFSDLGKLIRVMAYVMRFTNKLRRKTITTDYLTVDELQLAKKKVIKIQQNFDFYDEIRQLRNGKVLDRKNKLSTLYPFVDEDGILRVGGRLQNSEIAYNTKHPIILTNCDLSKLIIQEAHKTTLHGGIELMRTHIRNEYWIIRIRSQLKQYVRKSVRCARYNQEVMTQLMGNLPPYRVIPNHPFNNVGVDYTGPLQIRCSKGRGQKSYKGYIAVFVCMTTKAIHLEAVSDLSTEAFLAALRRFFARRGKSTNIYSDNGTNFVGAAKSLDKDLKLAITNNRVIAPIMEKEGIKWHFIPPASPHFGGIWEAGVKSMKHHLKRIIGDNTLTYEELTTLLTQIEAGLNSRPLYTTGEDYENDGILTPGHFLIGRPLLSAPEPSQERNLSSLDRWNLLQKMKCQFWKIWKEEYLHTLQQRYKWKQPMNNIKEGQIVLIRNETSHPAKWPMGKITERHKGSDGMVRVVTIKTQDSTVKRPINKICPLYSEEEEKSVEREKRKTSRSRRINTISIVTCMFLLMQTAIATMTSSDIQINEIPNKSAIYLEKIGIIDIEMSTWNLVVYYNMELVVYYNIGRLKKQCHLLTNFESSCEIMNSALEKRFKALEMNNDLLLQPKRTRRAPFEFVGTIHHILFGTMDADDRKELEKDLTNLLDNEKNLKQLIQKQTSVIDSSLNIMKKSEEEVRETFVKMNGQLNLFYSELIKNLNAERMALIYQMMVTQLSMTLTEYENIQSTIINLLIDINHGHLNPQLLRPSQMREEIYKIKNELSPKLTLLGAQTSEILKNVYNLMRGKGTIMNNKVVIKTTIPLFARETSTLYRVIPIPFQHNEEMMIPIIRGSYLIYNFGLDAYNIMQQTELDKCDTSLENHYTCKGSWPWKPSSDQSCEISVLRGMPTKNCLFKKGHWTSFWIKLQSGNSWLYNIFSNGTIDVECNKFKEFFNIPSKGIMVLGEGCTGRYKGIILAAPQQYHTQKLIEAPVNQPIMEINEVPMPQVIAPPETITTSLKDIKELQDIVKQLKKENIKLKEIKVHHVTGHISLLFFIVGVLVAIFIYYRLKTKRRLQAAITFPAVTFAARENVQN</sequence>
<dbReference type="InterPro" id="IPR043128">
    <property type="entry name" value="Rev_trsase/Diguanyl_cyclase"/>
</dbReference>
<dbReference type="Pfam" id="PF18701">
    <property type="entry name" value="DUF5641"/>
    <property type="match status" value="1"/>
</dbReference>
<name>A0ABM3K9K4_BACDO</name>
<dbReference type="InterPro" id="IPR008042">
    <property type="entry name" value="Retrotrans_Pao"/>
</dbReference>
<evidence type="ECO:0000313" key="5">
    <source>
        <dbReference type="RefSeq" id="XP_049318152.1"/>
    </source>
</evidence>
<evidence type="ECO:0000259" key="3">
    <source>
        <dbReference type="PROSITE" id="PS50994"/>
    </source>
</evidence>
<dbReference type="RefSeq" id="XP_049318152.1">
    <property type="nucleotide sequence ID" value="XM_049462195.1"/>
</dbReference>
<proteinExistence type="predicted"/>
<dbReference type="GeneID" id="125780259"/>
<dbReference type="PANTHER" id="PTHR47331:SF1">
    <property type="entry name" value="GAG-LIKE PROTEIN"/>
    <property type="match status" value="1"/>
</dbReference>
<dbReference type="Gene3D" id="1.10.340.70">
    <property type="match status" value="1"/>
</dbReference>
<dbReference type="PANTHER" id="PTHR47331">
    <property type="entry name" value="PHD-TYPE DOMAIN-CONTAINING PROTEIN"/>
    <property type="match status" value="1"/>
</dbReference>
<evidence type="ECO:0000256" key="1">
    <source>
        <dbReference type="SAM" id="Coils"/>
    </source>
</evidence>
<organism evidence="4 6">
    <name type="scientific">Bactrocera dorsalis</name>
    <name type="common">Oriental fruit fly</name>
    <name type="synonym">Dacus dorsalis</name>
    <dbReference type="NCBI Taxonomy" id="27457"/>
    <lineage>
        <taxon>Eukaryota</taxon>
        <taxon>Metazoa</taxon>
        <taxon>Ecdysozoa</taxon>
        <taxon>Arthropoda</taxon>
        <taxon>Hexapoda</taxon>
        <taxon>Insecta</taxon>
        <taxon>Pterygota</taxon>
        <taxon>Neoptera</taxon>
        <taxon>Endopterygota</taxon>
        <taxon>Diptera</taxon>
        <taxon>Brachycera</taxon>
        <taxon>Muscomorpha</taxon>
        <taxon>Tephritoidea</taxon>
        <taxon>Tephritidae</taxon>
        <taxon>Bactrocera</taxon>
        <taxon>Bactrocera</taxon>
    </lineage>
</organism>
<dbReference type="InterPro" id="IPR036397">
    <property type="entry name" value="RNaseH_sf"/>
</dbReference>
<evidence type="ECO:0000256" key="2">
    <source>
        <dbReference type="SAM" id="Phobius"/>
    </source>
</evidence>
<feature type="coiled-coil region" evidence="1">
    <location>
        <begin position="1884"/>
        <end position="1911"/>
    </location>
</feature>
<dbReference type="InterPro" id="IPR043502">
    <property type="entry name" value="DNA/RNA_pol_sf"/>
</dbReference>
<dbReference type="CDD" id="cd01644">
    <property type="entry name" value="RT_pepA17"/>
    <property type="match status" value="1"/>
</dbReference>
<accession>A0ABM3K9K4</accession>
<dbReference type="RefSeq" id="XP_049318154.1">
    <property type="nucleotide sequence ID" value="XM_049462197.1"/>
</dbReference>
<keyword evidence="2" id="KW-1133">Transmembrane helix</keyword>
<feature type="transmembrane region" description="Helical" evidence="2">
    <location>
        <begin position="1916"/>
        <end position="1937"/>
    </location>
</feature>
<dbReference type="Gene3D" id="3.10.10.10">
    <property type="entry name" value="HIV Type 1 Reverse Transcriptase, subunit A, domain 1"/>
    <property type="match status" value="1"/>
</dbReference>
<dbReference type="SUPFAM" id="SSF53098">
    <property type="entry name" value="Ribonuclease H-like"/>
    <property type="match status" value="1"/>
</dbReference>